<gene>
    <name evidence="1" type="ORF">SDC9_131480</name>
</gene>
<organism evidence="1">
    <name type="scientific">bioreactor metagenome</name>
    <dbReference type="NCBI Taxonomy" id="1076179"/>
    <lineage>
        <taxon>unclassified sequences</taxon>
        <taxon>metagenomes</taxon>
        <taxon>ecological metagenomes</taxon>
    </lineage>
</organism>
<dbReference type="AlphaFoldDB" id="A0A645D5B5"/>
<reference evidence="1" key="1">
    <citation type="submission" date="2019-08" db="EMBL/GenBank/DDBJ databases">
        <authorList>
            <person name="Kucharzyk K."/>
            <person name="Murdoch R.W."/>
            <person name="Higgins S."/>
            <person name="Loffler F."/>
        </authorList>
    </citation>
    <scope>NUCLEOTIDE SEQUENCE</scope>
</reference>
<dbReference type="EMBL" id="VSSQ01032964">
    <property type="protein sequence ID" value="MPM84409.1"/>
    <property type="molecule type" value="Genomic_DNA"/>
</dbReference>
<protein>
    <submittedName>
        <fullName evidence="1">Uncharacterized protein</fullName>
    </submittedName>
</protein>
<comment type="caution">
    <text evidence="1">The sequence shown here is derived from an EMBL/GenBank/DDBJ whole genome shotgun (WGS) entry which is preliminary data.</text>
</comment>
<sequence length="59" mass="6548">MKTNQDSAERLKTLIFEASGENYSIGPYQKKQAPAAVKTGRAEETFQQLEDAGVPVEYI</sequence>
<evidence type="ECO:0000313" key="1">
    <source>
        <dbReference type="EMBL" id="MPM84409.1"/>
    </source>
</evidence>
<accession>A0A645D5B5</accession>
<proteinExistence type="predicted"/>
<name>A0A645D5B5_9ZZZZ</name>